<dbReference type="AlphaFoldDB" id="A0A3E0VA28"/>
<evidence type="ECO:0000313" key="4">
    <source>
        <dbReference type="Proteomes" id="UP000256486"/>
    </source>
</evidence>
<organism evidence="3 4">
    <name type="scientific">Subtercola boreus</name>
    <dbReference type="NCBI Taxonomy" id="120213"/>
    <lineage>
        <taxon>Bacteria</taxon>
        <taxon>Bacillati</taxon>
        <taxon>Actinomycetota</taxon>
        <taxon>Actinomycetes</taxon>
        <taxon>Micrococcales</taxon>
        <taxon>Microbacteriaceae</taxon>
        <taxon>Subtercola</taxon>
    </lineage>
</organism>
<protein>
    <recommendedName>
        <fullName evidence="2">HMA domain-containing protein</fullName>
    </recommendedName>
</protein>
<dbReference type="PROSITE" id="PS01047">
    <property type="entry name" value="HMA_1"/>
    <property type="match status" value="1"/>
</dbReference>
<feature type="domain" description="HMA" evidence="2">
    <location>
        <begin position="33"/>
        <end position="101"/>
    </location>
</feature>
<keyword evidence="1" id="KW-0479">Metal-binding</keyword>
<name>A0A3E0VA28_9MICO</name>
<evidence type="ECO:0000259" key="2">
    <source>
        <dbReference type="PROSITE" id="PS50846"/>
    </source>
</evidence>
<dbReference type="CDD" id="cd00371">
    <property type="entry name" value="HMA"/>
    <property type="match status" value="1"/>
</dbReference>
<dbReference type="Pfam" id="PF00403">
    <property type="entry name" value="HMA"/>
    <property type="match status" value="1"/>
</dbReference>
<keyword evidence="4" id="KW-1185">Reference proteome</keyword>
<dbReference type="Gene3D" id="3.30.70.100">
    <property type="match status" value="1"/>
</dbReference>
<dbReference type="SUPFAM" id="SSF55008">
    <property type="entry name" value="HMA, heavy metal-associated domain"/>
    <property type="match status" value="1"/>
</dbReference>
<sequence length="103" mass="10087">MNADLGLTDKNGGCACGHTGHGAVTSDPNSDVVRSHYLVSGMTCSHCVASVTGELSAVPGVESVSVALNVGGASAVTVVSSAPVPVDDVRAAIVEAGYEMVSG</sequence>
<dbReference type="EMBL" id="NBWZ01000002">
    <property type="protein sequence ID" value="RFA06559.1"/>
    <property type="molecule type" value="Genomic_DNA"/>
</dbReference>
<accession>A0A3E0VA28</accession>
<dbReference type="InterPro" id="IPR017969">
    <property type="entry name" value="Heavy-metal-associated_CS"/>
</dbReference>
<reference evidence="3 4" key="1">
    <citation type="submission" date="2017-04" db="EMBL/GenBank/DDBJ databases">
        <title>Comparative genome analysis of Subtercola boreus.</title>
        <authorList>
            <person name="Cho Y.-J."/>
            <person name="Cho A."/>
            <person name="Kim O.-S."/>
            <person name="Lee J.-I."/>
        </authorList>
    </citation>
    <scope>NUCLEOTIDE SEQUENCE [LARGE SCALE GENOMIC DNA]</scope>
    <source>
        <strain evidence="3 4">K300</strain>
    </source>
</reference>
<comment type="caution">
    <text evidence="3">The sequence shown here is derived from an EMBL/GenBank/DDBJ whole genome shotgun (WGS) entry which is preliminary data.</text>
</comment>
<evidence type="ECO:0000256" key="1">
    <source>
        <dbReference type="ARBA" id="ARBA00022723"/>
    </source>
</evidence>
<proteinExistence type="predicted"/>
<dbReference type="InterPro" id="IPR036163">
    <property type="entry name" value="HMA_dom_sf"/>
</dbReference>
<dbReference type="InterPro" id="IPR006121">
    <property type="entry name" value="HMA_dom"/>
</dbReference>
<dbReference type="OrthoDB" id="9813965at2"/>
<evidence type="ECO:0000313" key="3">
    <source>
        <dbReference type="EMBL" id="RFA06559.1"/>
    </source>
</evidence>
<gene>
    <name evidence="3" type="ORF">B7R54_19110</name>
</gene>
<dbReference type="GO" id="GO:0046872">
    <property type="term" value="F:metal ion binding"/>
    <property type="evidence" value="ECO:0007669"/>
    <property type="project" value="UniProtKB-KW"/>
</dbReference>
<dbReference type="PROSITE" id="PS50846">
    <property type="entry name" value="HMA_2"/>
    <property type="match status" value="1"/>
</dbReference>
<dbReference type="Proteomes" id="UP000256486">
    <property type="component" value="Unassembled WGS sequence"/>
</dbReference>